<feature type="compositionally biased region" description="Basic and acidic residues" evidence="7">
    <location>
        <begin position="165"/>
        <end position="179"/>
    </location>
</feature>
<dbReference type="PRINTS" id="PR00659">
    <property type="entry name" value="CHROMOGRANIN"/>
</dbReference>
<evidence type="ECO:0000313" key="10">
    <source>
        <dbReference type="Proteomes" id="UP001046870"/>
    </source>
</evidence>
<comment type="subcellular location">
    <subcellularLocation>
        <location evidence="1">Cytoplasmic vesicle</location>
        <location evidence="1">Secretory vesicle</location>
    </subcellularLocation>
    <subcellularLocation>
        <location evidence="2">Secreted</location>
    </subcellularLocation>
</comment>
<organism evidence="9 10">
    <name type="scientific">Megalops atlanticus</name>
    <name type="common">Tarpon</name>
    <name type="synonym">Clupea gigantea</name>
    <dbReference type="NCBI Taxonomy" id="7932"/>
    <lineage>
        <taxon>Eukaryota</taxon>
        <taxon>Metazoa</taxon>
        <taxon>Chordata</taxon>
        <taxon>Craniata</taxon>
        <taxon>Vertebrata</taxon>
        <taxon>Euteleostomi</taxon>
        <taxon>Actinopterygii</taxon>
        <taxon>Neopterygii</taxon>
        <taxon>Teleostei</taxon>
        <taxon>Elopiformes</taxon>
        <taxon>Megalopidae</taxon>
        <taxon>Megalops</taxon>
    </lineage>
</organism>
<feature type="compositionally biased region" description="Polar residues" evidence="7">
    <location>
        <begin position="295"/>
        <end position="307"/>
    </location>
</feature>
<evidence type="ECO:0000256" key="7">
    <source>
        <dbReference type="SAM" id="MobiDB-lite"/>
    </source>
</evidence>
<feature type="chain" id="PRO_5038438518" description="Chromogranin-A" evidence="8">
    <location>
        <begin position="19"/>
        <end position="403"/>
    </location>
</feature>
<dbReference type="Proteomes" id="UP001046870">
    <property type="component" value="Chromosome 13"/>
</dbReference>
<evidence type="ECO:0000256" key="2">
    <source>
        <dbReference type="ARBA" id="ARBA00004613"/>
    </source>
</evidence>
<accession>A0A9D3T4G1</accession>
<name>A0A9D3T4G1_MEGAT</name>
<dbReference type="InterPro" id="IPR001819">
    <property type="entry name" value="Chromogranin_AB"/>
</dbReference>
<gene>
    <name evidence="9" type="ORF">MATL_G00163350</name>
</gene>
<keyword evidence="4" id="KW-0964">Secreted</keyword>
<dbReference type="AlphaFoldDB" id="A0A9D3T4G1"/>
<dbReference type="InterPro" id="IPR001990">
    <property type="entry name" value="Granin"/>
</dbReference>
<evidence type="ECO:0000256" key="4">
    <source>
        <dbReference type="ARBA" id="ARBA00022525"/>
    </source>
</evidence>
<dbReference type="GO" id="GO:0042583">
    <property type="term" value="C:chromaffin granule"/>
    <property type="evidence" value="ECO:0007669"/>
    <property type="project" value="TreeGrafter"/>
</dbReference>
<dbReference type="GO" id="GO:0086030">
    <property type="term" value="P:adenylate cyclase-activating adrenergic receptor signaling pathway involved in cardiac muscle relaxation"/>
    <property type="evidence" value="ECO:0007669"/>
    <property type="project" value="TreeGrafter"/>
</dbReference>
<keyword evidence="10" id="KW-1185">Reference proteome</keyword>
<sequence>MITRGGYILTLLVSHVLSLPVPSDQAEKDDVKVMKCIVEVIADTLSKPYPVAISQECQDALTGDDRIVSILRHQNLLKELQEIAAQGVSERAHQPPQKKSEEVADQVADALGGHPGVEDTADGPMLREGAAERRDATEEDNEVEEESQEEDGESQESNEIGGASERGKKESEEEEKENHGNNIADSLSQDEEEEEEKKASPEEEKEEEEKSSSSREDEDKMNEGNETEEDSAQAKDKTSGESEPVTGPPDVESQEKESEEKEEDLEREPEKKRAFEGAEVQKEDEEEEEEDKEPWSNTDEILPQKSTAGPGAEEEERSAEAGHQSPQMLQDAPQRSREDSGEGERRSPEVQELHMMARGEMEDKHEEEGSASRRVEDGEIERLAAIESELESVAQRLHELRRG</sequence>
<evidence type="ECO:0000256" key="1">
    <source>
        <dbReference type="ARBA" id="ARBA00004398"/>
    </source>
</evidence>
<dbReference type="GO" id="GO:0030133">
    <property type="term" value="C:transport vesicle"/>
    <property type="evidence" value="ECO:0007669"/>
    <property type="project" value="UniProtKB-SubCell"/>
</dbReference>
<proteinExistence type="inferred from homology"/>
<evidence type="ECO:0000256" key="3">
    <source>
        <dbReference type="ARBA" id="ARBA00005723"/>
    </source>
</evidence>
<dbReference type="PANTHER" id="PTHR10583">
    <property type="entry name" value="CHROMOGRANIN"/>
    <property type="match status" value="1"/>
</dbReference>
<feature type="signal peptide" evidence="8">
    <location>
        <begin position="1"/>
        <end position="18"/>
    </location>
</feature>
<feature type="compositionally biased region" description="Basic and acidic residues" evidence="7">
    <location>
        <begin position="334"/>
        <end position="379"/>
    </location>
</feature>
<dbReference type="GO" id="GO:0033604">
    <property type="term" value="P:negative regulation of catecholamine secretion"/>
    <property type="evidence" value="ECO:0007669"/>
    <property type="project" value="TreeGrafter"/>
</dbReference>
<feature type="compositionally biased region" description="Acidic residues" evidence="7">
    <location>
        <begin position="137"/>
        <end position="156"/>
    </location>
</feature>
<dbReference type="GO" id="GO:0046676">
    <property type="term" value="P:negative regulation of insulin secretion"/>
    <property type="evidence" value="ECO:0007669"/>
    <property type="project" value="TreeGrafter"/>
</dbReference>
<evidence type="ECO:0000256" key="6">
    <source>
        <dbReference type="ARBA" id="ARBA00040787"/>
    </source>
</evidence>
<keyword evidence="5" id="KW-0968">Cytoplasmic vesicle</keyword>
<feature type="compositionally biased region" description="Basic and acidic residues" evidence="7">
    <location>
        <begin position="196"/>
        <end position="223"/>
    </location>
</feature>
<comment type="similarity">
    <text evidence="3">Belongs to the chromogranin/secretogranin protein family.</text>
</comment>
<evidence type="ECO:0000256" key="5">
    <source>
        <dbReference type="ARBA" id="ARBA00023329"/>
    </source>
</evidence>
<dbReference type="OrthoDB" id="9948620at2759"/>
<dbReference type="PANTHER" id="PTHR10583:SF1">
    <property type="entry name" value="CHROMOGRANIN-A"/>
    <property type="match status" value="1"/>
</dbReference>
<feature type="region of interest" description="Disordered" evidence="7">
    <location>
        <begin position="130"/>
        <end position="379"/>
    </location>
</feature>
<keyword evidence="8" id="KW-0732">Signal</keyword>
<evidence type="ECO:0000313" key="9">
    <source>
        <dbReference type="EMBL" id="KAG7466298.1"/>
    </source>
</evidence>
<reference evidence="9" key="1">
    <citation type="submission" date="2021-01" db="EMBL/GenBank/DDBJ databases">
        <authorList>
            <person name="Zahm M."/>
            <person name="Roques C."/>
            <person name="Cabau C."/>
            <person name="Klopp C."/>
            <person name="Donnadieu C."/>
            <person name="Jouanno E."/>
            <person name="Lampietro C."/>
            <person name="Louis A."/>
            <person name="Herpin A."/>
            <person name="Echchiki A."/>
            <person name="Berthelot C."/>
            <person name="Parey E."/>
            <person name="Roest-Crollius H."/>
            <person name="Braasch I."/>
            <person name="Postlethwait J."/>
            <person name="Bobe J."/>
            <person name="Montfort J."/>
            <person name="Bouchez O."/>
            <person name="Begum T."/>
            <person name="Mejri S."/>
            <person name="Adams A."/>
            <person name="Chen W.-J."/>
            <person name="Guiguen Y."/>
        </authorList>
    </citation>
    <scope>NUCLEOTIDE SEQUENCE</scope>
    <source>
        <strain evidence="9">YG-15Mar2019-1</strain>
        <tissue evidence="9">Brain</tissue>
    </source>
</reference>
<dbReference type="GO" id="GO:0042742">
    <property type="term" value="P:defense response to bacterium"/>
    <property type="evidence" value="ECO:0007669"/>
    <property type="project" value="TreeGrafter"/>
</dbReference>
<protein>
    <recommendedName>
        <fullName evidence="6">Chromogranin-A</fullName>
    </recommendedName>
</protein>
<feature type="compositionally biased region" description="Acidic residues" evidence="7">
    <location>
        <begin position="282"/>
        <end position="292"/>
    </location>
</feature>
<evidence type="ECO:0000256" key="8">
    <source>
        <dbReference type="SAM" id="SignalP"/>
    </source>
</evidence>
<dbReference type="GO" id="GO:0005615">
    <property type="term" value="C:extracellular space"/>
    <property type="evidence" value="ECO:0007669"/>
    <property type="project" value="TreeGrafter"/>
</dbReference>
<comment type="caution">
    <text evidence="9">The sequence shown here is derived from an EMBL/GenBank/DDBJ whole genome shotgun (WGS) entry which is preliminary data.</text>
</comment>
<dbReference type="EMBL" id="JAFDVH010000013">
    <property type="protein sequence ID" value="KAG7466298.1"/>
    <property type="molecule type" value="Genomic_DNA"/>
</dbReference>
<dbReference type="Pfam" id="PF01271">
    <property type="entry name" value="Granin"/>
    <property type="match status" value="1"/>
</dbReference>
<feature type="compositionally biased region" description="Basic and acidic residues" evidence="7">
    <location>
        <begin position="268"/>
        <end position="281"/>
    </location>
</feature>